<dbReference type="InterPro" id="IPR032810">
    <property type="entry name" value="CCA-adding_enz_C"/>
</dbReference>
<dbReference type="Gene3D" id="3.30.460.10">
    <property type="entry name" value="Beta Polymerase, domain 2"/>
    <property type="match status" value="1"/>
</dbReference>
<dbReference type="NCBIfam" id="NF009814">
    <property type="entry name" value="PRK13299.1"/>
    <property type="match status" value="1"/>
</dbReference>
<dbReference type="InterPro" id="IPR043519">
    <property type="entry name" value="NT_sf"/>
</dbReference>
<dbReference type="EC" id="2.7.7.72" evidence="13"/>
<comment type="caution">
    <text evidence="13">The sequence shown here is derived from an EMBL/GenBank/DDBJ whole genome shotgun (WGS) entry which is preliminary data.</text>
</comment>
<dbReference type="PANTHER" id="PTHR46173">
    <property type="entry name" value="CCA TRNA NUCLEOTIDYLTRANSFERASE 1, MITOCHONDRIAL"/>
    <property type="match status" value="1"/>
</dbReference>
<dbReference type="EMBL" id="JADIML010000026">
    <property type="protein sequence ID" value="MBO8462480.1"/>
    <property type="molecule type" value="Genomic_DNA"/>
</dbReference>
<dbReference type="Gene3D" id="1.10.3090.10">
    <property type="entry name" value="cca-adding enzyme, domain 2"/>
    <property type="match status" value="1"/>
</dbReference>
<dbReference type="CDD" id="cd00077">
    <property type="entry name" value="HDc"/>
    <property type="match status" value="1"/>
</dbReference>
<reference evidence="13" key="2">
    <citation type="journal article" date="2021" name="PeerJ">
        <title>Extensive microbial diversity within the chicken gut microbiome revealed by metagenomics and culture.</title>
        <authorList>
            <person name="Gilroy R."/>
            <person name="Ravi A."/>
            <person name="Getino M."/>
            <person name="Pursley I."/>
            <person name="Horton D.L."/>
            <person name="Alikhan N.F."/>
            <person name="Baker D."/>
            <person name="Gharbi K."/>
            <person name="Hall N."/>
            <person name="Watson M."/>
            <person name="Adriaenssens E.M."/>
            <person name="Foster-Nyarko E."/>
            <person name="Jarju S."/>
            <person name="Secka A."/>
            <person name="Antonio M."/>
            <person name="Oren A."/>
            <person name="Chaudhuri R.R."/>
            <person name="La Ragione R."/>
            <person name="Hildebrand F."/>
            <person name="Pallen M.J."/>
        </authorList>
    </citation>
    <scope>NUCLEOTIDE SEQUENCE</scope>
    <source>
        <strain evidence="13">E3-2379</strain>
    </source>
</reference>
<evidence type="ECO:0000256" key="8">
    <source>
        <dbReference type="ARBA" id="ARBA00022884"/>
    </source>
</evidence>
<dbReference type="GO" id="GO:0000049">
    <property type="term" value="F:tRNA binding"/>
    <property type="evidence" value="ECO:0007669"/>
    <property type="project" value="TreeGrafter"/>
</dbReference>
<dbReference type="Pfam" id="PF12627">
    <property type="entry name" value="PolyA_pol_RNAbd"/>
    <property type="match status" value="1"/>
</dbReference>
<keyword evidence="2 9" id="KW-0808">Transferase</keyword>
<keyword evidence="5" id="KW-0479">Metal-binding</keyword>
<dbReference type="Pfam" id="PF13735">
    <property type="entry name" value="tRNA_NucTran2_2"/>
    <property type="match status" value="1"/>
</dbReference>
<dbReference type="PANTHER" id="PTHR46173:SF1">
    <property type="entry name" value="CCA TRNA NUCLEOTIDYLTRANSFERASE 1, MITOCHONDRIAL"/>
    <property type="match status" value="1"/>
</dbReference>
<evidence type="ECO:0000259" key="12">
    <source>
        <dbReference type="Pfam" id="PF13735"/>
    </source>
</evidence>
<dbReference type="CDD" id="cd05398">
    <property type="entry name" value="NT_ClassII-CCAase"/>
    <property type="match status" value="1"/>
</dbReference>
<evidence type="ECO:0000256" key="3">
    <source>
        <dbReference type="ARBA" id="ARBA00022694"/>
    </source>
</evidence>
<evidence type="ECO:0000256" key="2">
    <source>
        <dbReference type="ARBA" id="ARBA00022679"/>
    </source>
</evidence>
<comment type="similarity">
    <text evidence="9">Belongs to the tRNA nucleotidyltransferase/poly(A) polymerase family.</text>
</comment>
<name>A0A9D9HYL9_9FIRM</name>
<dbReference type="Gene3D" id="1.10.246.80">
    <property type="match status" value="1"/>
</dbReference>
<protein>
    <submittedName>
        <fullName evidence="13">CCA tRNA nucleotidyltransferase</fullName>
        <ecNumber evidence="13">2.7.7.72</ecNumber>
    </submittedName>
</protein>
<dbReference type="Pfam" id="PF01743">
    <property type="entry name" value="PolyA_pol"/>
    <property type="match status" value="1"/>
</dbReference>
<comment type="cofactor">
    <cofactor evidence="1">
        <name>Mg(2+)</name>
        <dbReference type="ChEBI" id="CHEBI:18420"/>
    </cofactor>
</comment>
<dbReference type="GO" id="GO:0004810">
    <property type="term" value="F:CCA tRNA nucleotidyltransferase activity"/>
    <property type="evidence" value="ECO:0007669"/>
    <property type="project" value="UniProtKB-EC"/>
</dbReference>
<evidence type="ECO:0000259" key="11">
    <source>
        <dbReference type="Pfam" id="PF12627"/>
    </source>
</evidence>
<evidence type="ECO:0000256" key="9">
    <source>
        <dbReference type="RuleBase" id="RU003953"/>
    </source>
</evidence>
<dbReference type="InterPro" id="IPR003607">
    <property type="entry name" value="HD/PDEase_dom"/>
</dbReference>
<dbReference type="InterPro" id="IPR002646">
    <property type="entry name" value="PolA_pol_head_dom"/>
</dbReference>
<reference evidence="13" key="1">
    <citation type="submission" date="2020-10" db="EMBL/GenBank/DDBJ databases">
        <authorList>
            <person name="Gilroy R."/>
        </authorList>
    </citation>
    <scope>NUCLEOTIDE SEQUENCE</scope>
    <source>
        <strain evidence="13">E3-2379</strain>
    </source>
</reference>
<evidence type="ECO:0000256" key="4">
    <source>
        <dbReference type="ARBA" id="ARBA00022695"/>
    </source>
</evidence>
<dbReference type="InterPro" id="IPR050264">
    <property type="entry name" value="Bact_CCA-adding_enz_type3_sf"/>
</dbReference>
<dbReference type="GO" id="GO:0000166">
    <property type="term" value="F:nucleotide binding"/>
    <property type="evidence" value="ECO:0007669"/>
    <property type="project" value="UniProtKB-KW"/>
</dbReference>
<organism evidence="13 14">
    <name type="scientific">Candidatus Scybalomonas excrementavium</name>
    <dbReference type="NCBI Taxonomy" id="2840943"/>
    <lineage>
        <taxon>Bacteria</taxon>
        <taxon>Bacillati</taxon>
        <taxon>Bacillota</taxon>
        <taxon>Clostridia</taxon>
        <taxon>Lachnospirales</taxon>
        <taxon>Lachnospiraceae</taxon>
        <taxon>Lachnospiraceae incertae sedis</taxon>
        <taxon>Candidatus Scybalomonas</taxon>
    </lineage>
</organism>
<feature type="domain" description="tRNA nucleotidyltransferase/poly(A) polymerase RNA and SrmB- binding" evidence="11">
    <location>
        <begin position="170"/>
        <end position="230"/>
    </location>
</feature>
<evidence type="ECO:0000313" key="13">
    <source>
        <dbReference type="EMBL" id="MBO8462480.1"/>
    </source>
</evidence>
<gene>
    <name evidence="13" type="ORF">IAC13_00945</name>
</gene>
<evidence type="ECO:0000256" key="1">
    <source>
        <dbReference type="ARBA" id="ARBA00001946"/>
    </source>
</evidence>
<dbReference type="AlphaFoldDB" id="A0A9D9HYL9"/>
<dbReference type="InterPro" id="IPR032828">
    <property type="entry name" value="PolyA_RNA-bd"/>
</dbReference>
<evidence type="ECO:0000256" key="7">
    <source>
        <dbReference type="ARBA" id="ARBA00022842"/>
    </source>
</evidence>
<accession>A0A9D9HYL9</accession>
<keyword evidence="4 13" id="KW-0548">Nucleotidyltransferase</keyword>
<keyword evidence="8 9" id="KW-0694">RNA-binding</keyword>
<dbReference type="GO" id="GO:0008033">
    <property type="term" value="P:tRNA processing"/>
    <property type="evidence" value="ECO:0007669"/>
    <property type="project" value="UniProtKB-KW"/>
</dbReference>
<evidence type="ECO:0000259" key="10">
    <source>
        <dbReference type="Pfam" id="PF01743"/>
    </source>
</evidence>
<keyword evidence="6" id="KW-0547">Nucleotide-binding</keyword>
<dbReference type="GO" id="GO:0046872">
    <property type="term" value="F:metal ion binding"/>
    <property type="evidence" value="ECO:0007669"/>
    <property type="project" value="UniProtKB-KW"/>
</dbReference>
<keyword evidence="3" id="KW-0819">tRNA processing</keyword>
<dbReference type="SUPFAM" id="SSF81891">
    <property type="entry name" value="Poly A polymerase C-terminal region-like"/>
    <property type="match status" value="1"/>
</dbReference>
<evidence type="ECO:0000256" key="6">
    <source>
        <dbReference type="ARBA" id="ARBA00022741"/>
    </source>
</evidence>
<feature type="domain" description="Poly A polymerase head" evidence="10">
    <location>
        <begin position="23"/>
        <end position="143"/>
    </location>
</feature>
<sequence>MQIQIPENANKIIQTLMSHGYEAYVVGGCVRDSILEKQPMDWDITTSASPMEIKELFRRTVDTGIQHGTVTVLMDKESYEVTTYRVDGEYEDHRRPKEVLFTKSLEEDLKRRDFTINAMAYNEEEGLQDLFGGMKDLEEEIIRCVGIPEERFDEDALRILRAIRFSAQLNFKIDEKTKEAMQTRAKYLKDISAERIQVELTKLLTSNHPEKLIDAKELGITKIVLPEFDRMIETEQNNPHHCYNVGIHTIHAMKHIKANAVLRWAMLLHDVAKPMKKTTDKKGIDHFHGHDIEGEKVAKQILRRMKLDNHTIQTVCKLVRWHDQHFQAPVTDKKVRHTMNQIGIDLFPMLLQVQYADAMAQSAFKREEKLANIEEAKKQYEEIIRLGQCVTLKQLALTGRDLIEIGIKPGVQMGTILNELLELVLDNPNYNQKEQLIQIVKSKYI</sequence>
<evidence type="ECO:0000313" key="14">
    <source>
        <dbReference type="Proteomes" id="UP000823618"/>
    </source>
</evidence>
<feature type="domain" description="CCA-adding enzyme C-terminal" evidence="12">
    <location>
        <begin position="295"/>
        <end position="439"/>
    </location>
</feature>
<evidence type="ECO:0000256" key="5">
    <source>
        <dbReference type="ARBA" id="ARBA00022723"/>
    </source>
</evidence>
<keyword evidence="7" id="KW-0460">Magnesium</keyword>
<dbReference type="SUPFAM" id="SSF81301">
    <property type="entry name" value="Nucleotidyltransferase"/>
    <property type="match status" value="1"/>
</dbReference>
<dbReference type="Proteomes" id="UP000823618">
    <property type="component" value="Unassembled WGS sequence"/>
</dbReference>
<proteinExistence type="inferred from homology"/>